<keyword evidence="3" id="KW-1185">Reference proteome</keyword>
<reference evidence="3" key="1">
    <citation type="journal article" date="2014" name="Science">
        <title>Ancient hybridizations among the ancestral genomes of bread wheat.</title>
        <authorList>
            <consortium name="International Wheat Genome Sequencing Consortium,"/>
            <person name="Marcussen T."/>
            <person name="Sandve S.R."/>
            <person name="Heier L."/>
            <person name="Spannagl M."/>
            <person name="Pfeifer M."/>
            <person name="Jakobsen K.S."/>
            <person name="Wulff B.B."/>
            <person name="Steuernagel B."/>
            <person name="Mayer K.F."/>
            <person name="Olsen O.A."/>
        </authorList>
    </citation>
    <scope>NUCLEOTIDE SEQUENCE [LARGE SCALE GENOMIC DNA]</scope>
    <source>
        <strain evidence="3">cv. AL8/78</strain>
    </source>
</reference>
<dbReference type="AlphaFoldDB" id="A0A453I134"/>
<dbReference type="Proteomes" id="UP000015105">
    <property type="component" value="Chromosome 4D"/>
</dbReference>
<keyword evidence="1" id="KW-0812">Transmembrane</keyword>
<evidence type="ECO:0000313" key="2">
    <source>
        <dbReference type="EnsemblPlants" id="AET4Gv20395000.11"/>
    </source>
</evidence>
<reference evidence="3" key="2">
    <citation type="journal article" date="2017" name="Nat. Plants">
        <title>The Aegilops tauschii genome reveals multiple impacts of transposons.</title>
        <authorList>
            <person name="Zhao G."/>
            <person name="Zou C."/>
            <person name="Li K."/>
            <person name="Wang K."/>
            <person name="Li T."/>
            <person name="Gao L."/>
            <person name="Zhang X."/>
            <person name="Wang H."/>
            <person name="Yang Z."/>
            <person name="Liu X."/>
            <person name="Jiang W."/>
            <person name="Mao L."/>
            <person name="Kong X."/>
            <person name="Jiao Y."/>
            <person name="Jia J."/>
        </authorList>
    </citation>
    <scope>NUCLEOTIDE SEQUENCE [LARGE SCALE GENOMIC DNA]</scope>
    <source>
        <strain evidence="3">cv. AL8/78</strain>
    </source>
</reference>
<name>A0A453I134_AEGTS</name>
<organism evidence="2 3">
    <name type="scientific">Aegilops tauschii subsp. strangulata</name>
    <name type="common">Goatgrass</name>
    <dbReference type="NCBI Taxonomy" id="200361"/>
    <lineage>
        <taxon>Eukaryota</taxon>
        <taxon>Viridiplantae</taxon>
        <taxon>Streptophyta</taxon>
        <taxon>Embryophyta</taxon>
        <taxon>Tracheophyta</taxon>
        <taxon>Spermatophyta</taxon>
        <taxon>Magnoliopsida</taxon>
        <taxon>Liliopsida</taxon>
        <taxon>Poales</taxon>
        <taxon>Poaceae</taxon>
        <taxon>BOP clade</taxon>
        <taxon>Pooideae</taxon>
        <taxon>Triticodae</taxon>
        <taxon>Triticeae</taxon>
        <taxon>Triticinae</taxon>
        <taxon>Aegilops</taxon>
    </lineage>
</organism>
<accession>A0A453I134</accession>
<dbReference type="EnsemblPlants" id="AET4Gv20395000.11">
    <property type="protein sequence ID" value="AET4Gv20395000.11"/>
    <property type="gene ID" value="AET4Gv20395000"/>
</dbReference>
<sequence length="49" mass="5631">YLAYPNLFGITGFINKYLFSVLEVRLLSCALKCVALVLYIYPVIKECRV</sequence>
<evidence type="ECO:0000256" key="1">
    <source>
        <dbReference type="SAM" id="Phobius"/>
    </source>
</evidence>
<reference evidence="2" key="4">
    <citation type="submission" date="2019-03" db="UniProtKB">
        <authorList>
            <consortium name="EnsemblPlants"/>
        </authorList>
    </citation>
    <scope>IDENTIFICATION</scope>
</reference>
<protein>
    <submittedName>
        <fullName evidence="2">Uncharacterized protein</fullName>
    </submittedName>
</protein>
<keyword evidence="1" id="KW-1133">Transmembrane helix</keyword>
<keyword evidence="1" id="KW-0472">Membrane</keyword>
<feature type="transmembrane region" description="Helical" evidence="1">
    <location>
        <begin position="24"/>
        <end position="44"/>
    </location>
</feature>
<reference evidence="2" key="3">
    <citation type="journal article" date="2017" name="Nature">
        <title>Genome sequence of the progenitor of the wheat D genome Aegilops tauschii.</title>
        <authorList>
            <person name="Luo M.C."/>
            <person name="Gu Y.Q."/>
            <person name="Puiu D."/>
            <person name="Wang H."/>
            <person name="Twardziok S.O."/>
            <person name="Deal K.R."/>
            <person name="Huo N."/>
            <person name="Zhu T."/>
            <person name="Wang L."/>
            <person name="Wang Y."/>
            <person name="McGuire P.E."/>
            <person name="Liu S."/>
            <person name="Long H."/>
            <person name="Ramasamy R.K."/>
            <person name="Rodriguez J.C."/>
            <person name="Van S.L."/>
            <person name="Yuan L."/>
            <person name="Wang Z."/>
            <person name="Xia Z."/>
            <person name="Xiao L."/>
            <person name="Anderson O.D."/>
            <person name="Ouyang S."/>
            <person name="Liang Y."/>
            <person name="Zimin A.V."/>
            <person name="Pertea G."/>
            <person name="Qi P."/>
            <person name="Bennetzen J.L."/>
            <person name="Dai X."/>
            <person name="Dawson M.W."/>
            <person name="Muller H.G."/>
            <person name="Kugler K."/>
            <person name="Rivarola-Duarte L."/>
            <person name="Spannagl M."/>
            <person name="Mayer K.F.X."/>
            <person name="Lu F.H."/>
            <person name="Bevan M.W."/>
            <person name="Leroy P."/>
            <person name="Li P."/>
            <person name="You F.M."/>
            <person name="Sun Q."/>
            <person name="Liu Z."/>
            <person name="Lyons E."/>
            <person name="Wicker T."/>
            <person name="Salzberg S.L."/>
            <person name="Devos K.M."/>
            <person name="Dvorak J."/>
        </authorList>
    </citation>
    <scope>NUCLEOTIDE SEQUENCE [LARGE SCALE GENOMIC DNA]</scope>
    <source>
        <strain evidence="2">cv. AL8/78</strain>
    </source>
</reference>
<reference evidence="2" key="5">
    <citation type="journal article" date="2021" name="G3 (Bethesda)">
        <title>Aegilops tauschii genome assembly Aet v5.0 features greater sequence contiguity and improved annotation.</title>
        <authorList>
            <person name="Wang L."/>
            <person name="Zhu T."/>
            <person name="Rodriguez J.C."/>
            <person name="Deal K.R."/>
            <person name="Dubcovsky J."/>
            <person name="McGuire P.E."/>
            <person name="Lux T."/>
            <person name="Spannagl M."/>
            <person name="Mayer K.F.X."/>
            <person name="Baldrich P."/>
            <person name="Meyers B.C."/>
            <person name="Huo N."/>
            <person name="Gu Y.Q."/>
            <person name="Zhou H."/>
            <person name="Devos K.M."/>
            <person name="Bennetzen J.L."/>
            <person name="Unver T."/>
            <person name="Budak H."/>
            <person name="Gulick P.J."/>
            <person name="Galiba G."/>
            <person name="Kalapos B."/>
            <person name="Nelson D.R."/>
            <person name="Li P."/>
            <person name="You F.M."/>
            <person name="Luo M.C."/>
            <person name="Dvorak J."/>
        </authorList>
    </citation>
    <scope>NUCLEOTIDE SEQUENCE [LARGE SCALE GENOMIC DNA]</scope>
    <source>
        <strain evidence="2">cv. AL8/78</strain>
    </source>
</reference>
<proteinExistence type="predicted"/>
<evidence type="ECO:0000313" key="3">
    <source>
        <dbReference type="Proteomes" id="UP000015105"/>
    </source>
</evidence>
<dbReference type="Gramene" id="AET4Gv20395000.11">
    <property type="protein sequence ID" value="AET4Gv20395000.11"/>
    <property type="gene ID" value="AET4Gv20395000"/>
</dbReference>